<dbReference type="Pfam" id="PF00612">
    <property type="entry name" value="IQ"/>
    <property type="match status" value="3"/>
</dbReference>
<organism evidence="3 4">
    <name type="scientific">Patella caerulea</name>
    <name type="common">Rayed Mediterranean limpet</name>
    <dbReference type="NCBI Taxonomy" id="87958"/>
    <lineage>
        <taxon>Eukaryota</taxon>
        <taxon>Metazoa</taxon>
        <taxon>Spiralia</taxon>
        <taxon>Lophotrochozoa</taxon>
        <taxon>Mollusca</taxon>
        <taxon>Gastropoda</taxon>
        <taxon>Patellogastropoda</taxon>
        <taxon>Patelloidea</taxon>
        <taxon>Patellidae</taxon>
        <taxon>Patella</taxon>
    </lineage>
</organism>
<evidence type="ECO:0000256" key="2">
    <source>
        <dbReference type="SAM" id="MobiDB-lite"/>
    </source>
</evidence>
<dbReference type="SMART" id="SM00015">
    <property type="entry name" value="IQ"/>
    <property type="match status" value="3"/>
</dbReference>
<dbReference type="Proteomes" id="UP001347796">
    <property type="component" value="Unassembled WGS sequence"/>
</dbReference>
<dbReference type="InterPro" id="IPR000048">
    <property type="entry name" value="IQ_motif_EF-hand-BS"/>
</dbReference>
<name>A0AAN8JZW5_PATCE</name>
<sequence length="352" mass="42013">MAAMVRLQRQINSLVEETYARKNEAEESRNPEYVSAVKIQSWFRATRCRSYLKHLNSSAVNIQRKWRGFLGRKYFRILIQNGVFILKLNYYNSMASKIQKVWRGYYIRKYIFNYYSRKRYLEALQVKNEIVRSELDEYAEQQAQIQQRMADEQERNNKIYAARKNHHLLSTEVIPGIYNSPFLPFPSEQEYELRSVKPLGIRRKKGDKSNRFDPAWKSYNLPRPEKLPPLVSKPQGPFREPQEVQEQRYKGFKPSLRVATNYYSLDEARKQMKAEEWVARINDDIFLPVKSRDPQYQKLLYTTSKYGHLPYGTKYFREEFLDKHITPMPFKTLVPPIPVFDKLNDTYSQGQV</sequence>
<reference evidence="3 4" key="1">
    <citation type="submission" date="2024-01" db="EMBL/GenBank/DDBJ databases">
        <title>The genome of the rayed Mediterranean limpet Patella caerulea (Linnaeus, 1758).</title>
        <authorList>
            <person name="Anh-Thu Weber A."/>
            <person name="Halstead-Nussloch G."/>
        </authorList>
    </citation>
    <scope>NUCLEOTIDE SEQUENCE [LARGE SCALE GENOMIC DNA]</scope>
    <source>
        <strain evidence="3">AATW-2023a</strain>
        <tissue evidence="3">Whole specimen</tissue>
    </source>
</reference>
<dbReference type="Gene3D" id="1.20.5.190">
    <property type="match status" value="1"/>
</dbReference>
<evidence type="ECO:0008006" key="5">
    <source>
        <dbReference type="Google" id="ProtNLM"/>
    </source>
</evidence>
<protein>
    <recommendedName>
        <fullName evidence="5">Spermatogenesis-associated protein 17</fullName>
    </recommendedName>
</protein>
<dbReference type="SUPFAM" id="SSF52540">
    <property type="entry name" value="P-loop containing nucleoside triphosphate hydrolases"/>
    <property type="match status" value="1"/>
</dbReference>
<feature type="coiled-coil region" evidence="1">
    <location>
        <begin position="121"/>
        <end position="155"/>
    </location>
</feature>
<accession>A0AAN8JZW5</accession>
<proteinExistence type="predicted"/>
<gene>
    <name evidence="3" type="ORF">SNE40_010013</name>
</gene>
<dbReference type="EMBL" id="JAZGQO010000007">
    <property type="protein sequence ID" value="KAK6182299.1"/>
    <property type="molecule type" value="Genomic_DNA"/>
</dbReference>
<evidence type="ECO:0000313" key="3">
    <source>
        <dbReference type="EMBL" id="KAK6182299.1"/>
    </source>
</evidence>
<evidence type="ECO:0000313" key="4">
    <source>
        <dbReference type="Proteomes" id="UP001347796"/>
    </source>
</evidence>
<dbReference type="AlphaFoldDB" id="A0AAN8JZW5"/>
<comment type="caution">
    <text evidence="3">The sequence shown here is derived from an EMBL/GenBank/DDBJ whole genome shotgun (WGS) entry which is preliminary data.</text>
</comment>
<evidence type="ECO:0000256" key="1">
    <source>
        <dbReference type="SAM" id="Coils"/>
    </source>
</evidence>
<dbReference type="PROSITE" id="PS50096">
    <property type="entry name" value="IQ"/>
    <property type="match status" value="2"/>
</dbReference>
<dbReference type="InterPro" id="IPR027417">
    <property type="entry name" value="P-loop_NTPase"/>
</dbReference>
<keyword evidence="4" id="KW-1185">Reference proteome</keyword>
<keyword evidence="1" id="KW-0175">Coiled coil</keyword>
<feature type="region of interest" description="Disordered" evidence="2">
    <location>
        <begin position="223"/>
        <end position="246"/>
    </location>
</feature>